<evidence type="ECO:0000256" key="1">
    <source>
        <dbReference type="SAM" id="MobiDB-lite"/>
    </source>
</evidence>
<dbReference type="EnsemblPlants" id="Ma00_t05420.1">
    <property type="protein sequence ID" value="Ma00_p05420.1"/>
    <property type="gene ID" value="Ma00_g05420"/>
</dbReference>
<keyword evidence="3" id="KW-1185">Reference proteome</keyword>
<reference evidence="2" key="1">
    <citation type="submission" date="2021-05" db="UniProtKB">
        <authorList>
            <consortium name="EnsemblPlants"/>
        </authorList>
    </citation>
    <scope>IDENTIFICATION</scope>
    <source>
        <strain evidence="2">subsp. malaccensis</strain>
    </source>
</reference>
<proteinExistence type="predicted"/>
<dbReference type="AlphaFoldDB" id="A0A804HNJ8"/>
<dbReference type="InParanoid" id="A0A804HNJ8"/>
<dbReference type="Proteomes" id="UP000012960">
    <property type="component" value="Unplaced"/>
</dbReference>
<accession>A0A804HNJ8</accession>
<dbReference type="Gramene" id="Ma00_t05420.1">
    <property type="protein sequence ID" value="Ma00_p05420.1"/>
    <property type="gene ID" value="Ma00_g05420"/>
</dbReference>
<name>A0A804HNJ8_MUSAM</name>
<feature type="compositionally biased region" description="Basic and acidic residues" evidence="1">
    <location>
        <begin position="266"/>
        <end position="283"/>
    </location>
</feature>
<evidence type="ECO:0000313" key="3">
    <source>
        <dbReference type="Proteomes" id="UP000012960"/>
    </source>
</evidence>
<sequence>MVNLAVVRGGRLSSAASPRRQVDPSIGTREAPVDLEDVRPRKKAKVAAPKKPNPPRAPESAEAAESGSHDRRGGRGRGEAGPSSVVAGKAPREPSIRDLCRLPAGPPNDFYHARLMGELSEGQPSDRLVARWGGLTRGTRVWADGETAAAFVRGGLHPDLAREMYTLPSDVLLGKSVKSLLWGQHYAMALADRVRDAGRALGILCERNAELRKQLEEARAGAAPEAVAAAEQRSSELEAEATRLRAEAGAAGERVSSLEAEVLRLRSEAKASEEEKSDLRGRLEGAQSEARLARGEAVVLTQRLEGALADMKGASDTLAAERERRPEKEKEIIEAYKQSPGFQLGLARSGQVTYEYGYRIALGRF</sequence>
<evidence type="ECO:0000313" key="2">
    <source>
        <dbReference type="EnsemblPlants" id="Ma00_p05420.1"/>
    </source>
</evidence>
<feature type="region of interest" description="Disordered" evidence="1">
    <location>
        <begin position="266"/>
        <end position="286"/>
    </location>
</feature>
<protein>
    <submittedName>
        <fullName evidence="2">Uncharacterized protein</fullName>
    </submittedName>
</protein>
<organism evidence="2 3">
    <name type="scientific">Musa acuminata subsp. malaccensis</name>
    <name type="common">Wild banana</name>
    <name type="synonym">Musa malaccensis</name>
    <dbReference type="NCBI Taxonomy" id="214687"/>
    <lineage>
        <taxon>Eukaryota</taxon>
        <taxon>Viridiplantae</taxon>
        <taxon>Streptophyta</taxon>
        <taxon>Embryophyta</taxon>
        <taxon>Tracheophyta</taxon>
        <taxon>Spermatophyta</taxon>
        <taxon>Magnoliopsida</taxon>
        <taxon>Liliopsida</taxon>
        <taxon>Zingiberales</taxon>
        <taxon>Musaceae</taxon>
        <taxon>Musa</taxon>
    </lineage>
</organism>
<feature type="compositionally biased region" description="Basic and acidic residues" evidence="1">
    <location>
        <begin position="67"/>
        <end position="78"/>
    </location>
</feature>
<feature type="region of interest" description="Disordered" evidence="1">
    <location>
        <begin position="1"/>
        <end position="98"/>
    </location>
</feature>